<dbReference type="PANTHER" id="PTHR43179">
    <property type="entry name" value="RHAMNOSYLTRANSFERASE WBBL"/>
    <property type="match status" value="1"/>
</dbReference>
<feature type="domain" description="Glycosyltransferase 2-like" evidence="1">
    <location>
        <begin position="4"/>
        <end position="186"/>
    </location>
</feature>
<dbReference type="AlphaFoldDB" id="A0A0G2AS71"/>
<keyword evidence="2" id="KW-0808">Transferase</keyword>
<dbReference type="InterPro" id="IPR001173">
    <property type="entry name" value="Glyco_trans_2-like"/>
</dbReference>
<dbReference type="Gene3D" id="3.90.550.10">
    <property type="entry name" value="Spore Coat Polysaccharide Biosynthesis Protein SpsA, Chain A"/>
    <property type="match status" value="1"/>
</dbReference>
<evidence type="ECO:0000259" key="1">
    <source>
        <dbReference type="Pfam" id="PF00535"/>
    </source>
</evidence>
<organism evidence="2 3">
    <name type="scientific">Candidatus Uhrbacteria bacterium GW2011_GWC2_53_7</name>
    <dbReference type="NCBI Taxonomy" id="1618986"/>
    <lineage>
        <taxon>Bacteria</taxon>
        <taxon>Candidatus Uhriibacteriota</taxon>
    </lineage>
</organism>
<dbReference type="Pfam" id="PF00535">
    <property type="entry name" value="Glycos_transf_2"/>
    <property type="match status" value="1"/>
</dbReference>
<dbReference type="PANTHER" id="PTHR43179:SF7">
    <property type="entry name" value="RHAMNOSYLTRANSFERASE WBBL"/>
    <property type="match status" value="1"/>
</dbReference>
<sequence length="224" mass="25450">MDVSIITVNFRSKDHLERMIASALKYTKAINMEVIVVNNDLNEDVSPVRLGEEVKVHLINNSRNLGFAAACNQGIEIAQGRYVALLNPDIELVDDSLSKIIEHLDQDTDVGIAGPRLIYPDGTAQSSVRRFPRLLDQLLVMLKLPHILTNLGPVNRYLHTDLDTKKTQDVDQVMGAYFVIRRKLVNAIGLLDEGFFYWYEEVDYCRRAVSAGWKVRYYADVKAR</sequence>
<dbReference type="Proteomes" id="UP000033865">
    <property type="component" value="Unassembled WGS sequence"/>
</dbReference>
<dbReference type="EMBL" id="LCRN01000035">
    <property type="protein sequence ID" value="KKW35619.1"/>
    <property type="molecule type" value="Genomic_DNA"/>
</dbReference>
<accession>A0A0G2AS71</accession>
<comment type="caution">
    <text evidence="2">The sequence shown here is derived from an EMBL/GenBank/DDBJ whole genome shotgun (WGS) entry which is preliminary data.</text>
</comment>
<feature type="non-terminal residue" evidence="2">
    <location>
        <position position="224"/>
    </location>
</feature>
<dbReference type="GO" id="GO:0016740">
    <property type="term" value="F:transferase activity"/>
    <property type="evidence" value="ECO:0007669"/>
    <property type="project" value="UniProtKB-KW"/>
</dbReference>
<dbReference type="InterPro" id="IPR029044">
    <property type="entry name" value="Nucleotide-diphossugar_trans"/>
</dbReference>
<evidence type="ECO:0000313" key="2">
    <source>
        <dbReference type="EMBL" id="KKW35619.1"/>
    </source>
</evidence>
<protein>
    <submittedName>
        <fullName evidence="2">Glycosyl transferase family 2</fullName>
    </submittedName>
</protein>
<proteinExistence type="predicted"/>
<name>A0A0G2AS71_9BACT</name>
<dbReference type="SUPFAM" id="SSF53448">
    <property type="entry name" value="Nucleotide-diphospho-sugar transferases"/>
    <property type="match status" value="1"/>
</dbReference>
<gene>
    <name evidence="2" type="ORF">UY82_C0035G0015</name>
</gene>
<reference evidence="2 3" key="1">
    <citation type="journal article" date="2015" name="Nature">
        <title>rRNA introns, odd ribosomes, and small enigmatic genomes across a large radiation of phyla.</title>
        <authorList>
            <person name="Brown C.T."/>
            <person name="Hug L.A."/>
            <person name="Thomas B.C."/>
            <person name="Sharon I."/>
            <person name="Castelle C.J."/>
            <person name="Singh A."/>
            <person name="Wilkins M.J."/>
            <person name="Williams K.H."/>
            <person name="Banfield J.F."/>
        </authorList>
    </citation>
    <scope>NUCLEOTIDE SEQUENCE [LARGE SCALE GENOMIC DNA]</scope>
</reference>
<dbReference type="CDD" id="cd04186">
    <property type="entry name" value="GT_2_like_c"/>
    <property type="match status" value="1"/>
</dbReference>
<evidence type="ECO:0000313" key="3">
    <source>
        <dbReference type="Proteomes" id="UP000033865"/>
    </source>
</evidence>